<feature type="transmembrane region" description="Helical" evidence="1">
    <location>
        <begin position="121"/>
        <end position="142"/>
    </location>
</feature>
<keyword evidence="5" id="KW-1185">Reference proteome</keyword>
<dbReference type="Pfam" id="PF15420">
    <property type="entry name" value="Abhydrolase_9_N"/>
    <property type="match status" value="1"/>
</dbReference>
<evidence type="ECO:0000313" key="5">
    <source>
        <dbReference type="Proteomes" id="UP000199256"/>
    </source>
</evidence>
<dbReference type="PIRSF" id="PIRSF007542">
    <property type="entry name" value="UCP007542"/>
    <property type="match status" value="1"/>
</dbReference>
<dbReference type="STRING" id="1396821.SAMN05444515_10462"/>
<dbReference type="InterPro" id="IPR027787">
    <property type="entry name" value="Alpha/beta-hydrolase_catalytic"/>
</dbReference>
<feature type="domain" description="Alpha/beta-hydrolase catalytic" evidence="2">
    <location>
        <begin position="255"/>
        <end position="544"/>
    </location>
</feature>
<protein>
    <submittedName>
        <fullName evidence="4">Uncharacterized membrane protein</fullName>
    </submittedName>
</protein>
<keyword evidence="1" id="KW-0472">Membrane</keyword>
<feature type="transmembrane region" description="Helical" evidence="1">
    <location>
        <begin position="44"/>
        <end position="68"/>
    </location>
</feature>
<dbReference type="AlphaFoldDB" id="A0A1H7J3H5"/>
<keyword evidence="1" id="KW-1133">Transmembrane helix</keyword>
<gene>
    <name evidence="4" type="ORF">SAMN05444515_10462</name>
</gene>
<dbReference type="OrthoDB" id="4397445at2"/>
<keyword evidence="1" id="KW-0812">Transmembrane</keyword>
<accession>A0A1H7J3H5</accession>
<organism evidence="4 5">
    <name type="scientific">Ectothiorhodospira marina</name>
    <dbReference type="NCBI Taxonomy" id="1396821"/>
    <lineage>
        <taxon>Bacteria</taxon>
        <taxon>Pseudomonadati</taxon>
        <taxon>Pseudomonadota</taxon>
        <taxon>Gammaproteobacteria</taxon>
        <taxon>Chromatiales</taxon>
        <taxon>Ectothiorhodospiraceae</taxon>
        <taxon>Ectothiorhodospira</taxon>
    </lineage>
</organism>
<dbReference type="Proteomes" id="UP000199256">
    <property type="component" value="Unassembled WGS sequence"/>
</dbReference>
<dbReference type="EMBL" id="FOAA01000004">
    <property type="protein sequence ID" value="SEK68510.1"/>
    <property type="molecule type" value="Genomic_DNA"/>
</dbReference>
<proteinExistence type="predicted"/>
<name>A0A1H7J3H5_9GAMM</name>
<dbReference type="Pfam" id="PF10081">
    <property type="entry name" value="Abhydrolase_9"/>
    <property type="match status" value="1"/>
</dbReference>
<feature type="transmembrane region" description="Helical" evidence="1">
    <location>
        <begin position="12"/>
        <end position="32"/>
    </location>
</feature>
<dbReference type="InterPro" id="IPR027788">
    <property type="entry name" value="Alpha/beta-hydrolase_N_dom"/>
</dbReference>
<feature type="transmembrane region" description="Helical" evidence="1">
    <location>
        <begin position="80"/>
        <end position="101"/>
    </location>
</feature>
<reference evidence="5" key="1">
    <citation type="submission" date="2016-10" db="EMBL/GenBank/DDBJ databases">
        <authorList>
            <person name="Varghese N."/>
            <person name="Submissions S."/>
        </authorList>
    </citation>
    <scope>NUCLEOTIDE SEQUENCE [LARGE SCALE GENOMIC DNA]</scope>
    <source>
        <strain evidence="5">DSM 241</strain>
    </source>
</reference>
<dbReference type="RefSeq" id="WP_090251762.1">
    <property type="nucleotide sequence ID" value="NZ_FOAA01000004.1"/>
</dbReference>
<evidence type="ECO:0000313" key="4">
    <source>
        <dbReference type="EMBL" id="SEK68510.1"/>
    </source>
</evidence>
<feature type="domain" description="Alpha/beta-hydrolase N-terminal" evidence="3">
    <location>
        <begin position="31"/>
        <end position="238"/>
    </location>
</feature>
<sequence>MAAYTNRLALWWRQFSVVGLLVGTLFFAFSLTPSLVPRPFLVQGLISGLSFTAGYAVGFIGRWLWSYVGLPVAGPRVDRVIKILATVICAVVAVTFLWQAGEWQNALRALMDMEEAGGVQPVSVGLMTLVVFVILLTLARLFKHTFRFLSHWLGRYIPQHVSNVLGVLVAAALFWSVIDGVIFSLALRTADNSYQQVDALVEEEQTRPTDPLKAGSRESHVDWRDLGRQGRNFVSSGPTEEELSDFLGEPTREPIRLYVGLNAAETAEERASLALKELKRVNAFERSVLLLLTPTGTGWVDPAALSPVEYLHRGDIATVTAQYSYLPSALSLMVEGEYGVEMARALFEKVYGHWSGLPADERPRLYLHGLSLGALNSDRAFDIYDVIQDPFHGALWSGPPFRSETWGKTTRERDPGTPAWLPTFRDGEVVRFMNQRQGLDRHDGAWGAFRIAYMQHASDPITFFSPEIFYQEPEWMREPRGPDVSPDLRWYPIVTALQLAADMAVAGGSTPAGYGHAFSASEYIDAWRTLTEPEGWSESDIRRLRALFTD</sequence>
<feature type="transmembrane region" description="Helical" evidence="1">
    <location>
        <begin position="163"/>
        <end position="187"/>
    </location>
</feature>
<evidence type="ECO:0000259" key="2">
    <source>
        <dbReference type="Pfam" id="PF10081"/>
    </source>
</evidence>
<evidence type="ECO:0000256" key="1">
    <source>
        <dbReference type="SAM" id="Phobius"/>
    </source>
</evidence>
<dbReference type="InterPro" id="IPR012037">
    <property type="entry name" value="Alpha/beta-hydrolase_fam"/>
</dbReference>
<evidence type="ECO:0000259" key="3">
    <source>
        <dbReference type="Pfam" id="PF15420"/>
    </source>
</evidence>